<keyword evidence="6" id="KW-1185">Reference proteome</keyword>
<gene>
    <name evidence="5" type="primary">tuaA</name>
    <name evidence="5" type="ORF">Cva_00969</name>
</gene>
<dbReference type="PANTHER" id="PTHR30576:SF20">
    <property type="entry name" value="QUINOVOSAMINEPHOSPHOTRANSFERAE-RELATED"/>
    <property type="match status" value="1"/>
</dbReference>
<dbReference type="InterPro" id="IPR003362">
    <property type="entry name" value="Bact_transf"/>
</dbReference>
<dbReference type="STRING" id="1629334.Cva_00969"/>
<accession>A0A0K8MCP1</accession>
<dbReference type="EMBL" id="BBVC01000042">
    <property type="protein sequence ID" value="GAO98320.1"/>
    <property type="molecule type" value="Genomic_DNA"/>
</dbReference>
<evidence type="ECO:0000313" key="5">
    <source>
        <dbReference type="EMBL" id="GAO98320.1"/>
    </source>
</evidence>
<keyword evidence="3" id="KW-0812">Transmembrane</keyword>
<dbReference type="PANTHER" id="PTHR30576">
    <property type="entry name" value="COLANIC BIOSYNTHESIS UDP-GLUCOSE LIPID CARRIER TRANSFERASE"/>
    <property type="match status" value="1"/>
</dbReference>
<keyword evidence="3" id="KW-1133">Transmembrane helix</keyword>
<dbReference type="Pfam" id="PF02397">
    <property type="entry name" value="Bac_transf"/>
    <property type="match status" value="1"/>
</dbReference>
<evidence type="ECO:0000256" key="3">
    <source>
        <dbReference type="SAM" id="Phobius"/>
    </source>
</evidence>
<dbReference type="Proteomes" id="UP000036771">
    <property type="component" value="Unassembled WGS sequence"/>
</dbReference>
<feature type="transmembrane region" description="Helical" evidence="3">
    <location>
        <begin position="7"/>
        <end position="30"/>
    </location>
</feature>
<keyword evidence="5" id="KW-0808">Transferase</keyword>
<dbReference type="GO" id="GO:0000271">
    <property type="term" value="P:polysaccharide biosynthetic process"/>
    <property type="evidence" value="ECO:0007669"/>
    <property type="project" value="UniProtKB-KW"/>
</dbReference>
<dbReference type="AlphaFoldDB" id="A0A0K8MCP1"/>
<evidence type="ECO:0000259" key="4">
    <source>
        <dbReference type="Pfam" id="PF02397"/>
    </source>
</evidence>
<comment type="similarity">
    <text evidence="1">Belongs to the bacterial sugar transferase family.</text>
</comment>
<evidence type="ECO:0000256" key="2">
    <source>
        <dbReference type="ARBA" id="ARBA00023169"/>
    </source>
</evidence>
<proteinExistence type="inferred from homology"/>
<dbReference type="GO" id="GO:0016780">
    <property type="term" value="F:phosphotransferase activity, for other substituted phosphate groups"/>
    <property type="evidence" value="ECO:0007669"/>
    <property type="project" value="TreeGrafter"/>
</dbReference>
<comment type="caution">
    <text evidence="5">The sequence shown here is derived from an EMBL/GenBank/DDBJ whole genome shotgun (WGS) entry which is preliminary data.</text>
</comment>
<dbReference type="OrthoDB" id="9808602at2"/>
<sequence>MKRILDLIFSILGLIILSPLLLICMSLIWLQDYHSPFYLGERVGKNGKRFKMIKLRSMVQDADKTGVDSTSATDVRITPLGSFIRRFKLDEIPQLLNVIKGEMSLVGPRPNVRREVDLYTDEELKLLRVNPGISDIASIVFSDEGEILQSEEDPDISYNQLIRPWKSRLGLFYISHQNFLLDLKVIWITVIAIVSRKAALKKVVSLLSNLNAPDDLKKISLREEKLVATAPPGTNVIVKSRSTVSKG</sequence>
<feature type="domain" description="Bacterial sugar transferase" evidence="4">
    <location>
        <begin position="2"/>
        <end position="194"/>
    </location>
</feature>
<name>A0A0K8MCP1_9PROT</name>
<evidence type="ECO:0000313" key="6">
    <source>
        <dbReference type="Proteomes" id="UP000036771"/>
    </source>
</evidence>
<organism evidence="5 6">
    <name type="scientific">Caedimonas varicaedens</name>
    <dbReference type="NCBI Taxonomy" id="1629334"/>
    <lineage>
        <taxon>Bacteria</taxon>
        <taxon>Pseudomonadati</taxon>
        <taxon>Pseudomonadota</taxon>
        <taxon>Alphaproteobacteria</taxon>
        <taxon>Holosporales</taxon>
        <taxon>Caedimonadaceae</taxon>
        <taxon>Caedimonas</taxon>
    </lineage>
</organism>
<keyword evidence="2" id="KW-0270">Exopolysaccharide synthesis</keyword>
<evidence type="ECO:0000256" key="1">
    <source>
        <dbReference type="ARBA" id="ARBA00006464"/>
    </source>
</evidence>
<keyword evidence="3" id="KW-0472">Membrane</keyword>
<protein>
    <submittedName>
        <fullName evidence="5">Putative undecaprenyl-phosphate N-acetylgalactosaminyl 1-phosphate transferase</fullName>
    </submittedName>
</protein>
<reference evidence="5 6" key="1">
    <citation type="submission" date="2015-03" db="EMBL/GenBank/DDBJ databases">
        <title>Caedibacter varicaedens, whole genome shotgun sequence.</title>
        <authorList>
            <person name="Suzuki H."/>
            <person name="Dapper A.L."/>
            <person name="Gibson A.K."/>
            <person name="Jackson C."/>
            <person name="Lee H."/>
            <person name="Pejaver V.R."/>
            <person name="Doak T."/>
            <person name="Lynch M."/>
        </authorList>
    </citation>
    <scope>NUCLEOTIDE SEQUENCE [LARGE SCALE GENOMIC DNA]</scope>
</reference>